<keyword evidence="3" id="KW-0812">Transmembrane</keyword>
<keyword evidence="3" id="KW-0472">Membrane</keyword>
<evidence type="ECO:0000256" key="2">
    <source>
        <dbReference type="ARBA" id="ARBA00023157"/>
    </source>
</evidence>
<feature type="transmembrane region" description="Helical" evidence="3">
    <location>
        <begin position="608"/>
        <end position="628"/>
    </location>
</feature>
<dbReference type="InterPro" id="IPR042235">
    <property type="entry name" value="ZP-C_dom"/>
</dbReference>
<feature type="domain" description="VWFA" evidence="5">
    <location>
        <begin position="72"/>
        <end position="286"/>
    </location>
</feature>
<dbReference type="PROSITE" id="PS50234">
    <property type="entry name" value="VWFA"/>
    <property type="match status" value="1"/>
</dbReference>
<feature type="domain" description="ZP" evidence="6">
    <location>
        <begin position="290"/>
        <end position="556"/>
    </location>
</feature>
<protein>
    <submittedName>
        <fullName evidence="7">Uncharacterized LOC100178581</fullName>
    </submittedName>
</protein>
<dbReference type="PANTHER" id="PTHR14002:SF54">
    <property type="entry name" value="ZONA PELLUCIDA SPERM-BINDING PROTEIN 2"/>
    <property type="match status" value="1"/>
</dbReference>
<reference evidence="8" key="1">
    <citation type="journal article" date="2002" name="Science">
        <title>The draft genome of Ciona intestinalis: insights into chordate and vertebrate origins.</title>
        <authorList>
            <person name="Dehal P."/>
            <person name="Satou Y."/>
            <person name="Campbell R.K."/>
            <person name="Chapman J."/>
            <person name="Degnan B."/>
            <person name="De Tomaso A."/>
            <person name="Davidson B."/>
            <person name="Di Gregorio A."/>
            <person name="Gelpke M."/>
            <person name="Goodstein D.M."/>
            <person name="Harafuji N."/>
            <person name="Hastings K.E."/>
            <person name="Ho I."/>
            <person name="Hotta K."/>
            <person name="Huang W."/>
            <person name="Kawashima T."/>
            <person name="Lemaire P."/>
            <person name="Martinez D."/>
            <person name="Meinertzhagen I.A."/>
            <person name="Necula S."/>
            <person name="Nonaka M."/>
            <person name="Putnam N."/>
            <person name="Rash S."/>
            <person name="Saiga H."/>
            <person name="Satake M."/>
            <person name="Terry A."/>
            <person name="Yamada L."/>
            <person name="Wang H.G."/>
            <person name="Awazu S."/>
            <person name="Azumi K."/>
            <person name="Boore J."/>
            <person name="Branno M."/>
            <person name="Chin-Bow S."/>
            <person name="DeSantis R."/>
            <person name="Doyle S."/>
            <person name="Francino P."/>
            <person name="Keys D.N."/>
            <person name="Haga S."/>
            <person name="Hayashi H."/>
            <person name="Hino K."/>
            <person name="Imai K.S."/>
            <person name="Inaba K."/>
            <person name="Kano S."/>
            <person name="Kobayashi K."/>
            <person name="Kobayashi M."/>
            <person name="Lee B.I."/>
            <person name="Makabe K.W."/>
            <person name="Manohar C."/>
            <person name="Matassi G."/>
            <person name="Medina M."/>
            <person name="Mochizuki Y."/>
            <person name="Mount S."/>
            <person name="Morishita T."/>
            <person name="Miura S."/>
            <person name="Nakayama A."/>
            <person name="Nishizaka S."/>
            <person name="Nomoto H."/>
            <person name="Ohta F."/>
            <person name="Oishi K."/>
            <person name="Rigoutsos I."/>
            <person name="Sano M."/>
            <person name="Sasaki A."/>
            <person name="Sasakura Y."/>
            <person name="Shoguchi E."/>
            <person name="Shin-i T."/>
            <person name="Spagnuolo A."/>
            <person name="Stainier D."/>
            <person name="Suzuki M.M."/>
            <person name="Tassy O."/>
            <person name="Takatori N."/>
            <person name="Tokuoka M."/>
            <person name="Yagi K."/>
            <person name="Yoshizaki F."/>
            <person name="Wada S."/>
            <person name="Zhang C."/>
            <person name="Hyatt P.D."/>
            <person name="Larimer F."/>
            <person name="Detter C."/>
            <person name="Doggett N."/>
            <person name="Glavina T."/>
            <person name="Hawkins T."/>
            <person name="Richardson P."/>
            <person name="Lucas S."/>
            <person name="Kohara Y."/>
            <person name="Levine M."/>
            <person name="Satoh N."/>
            <person name="Rokhsar D.S."/>
        </authorList>
    </citation>
    <scope>NUCLEOTIDE SEQUENCE [LARGE SCALE GENOMIC DNA]</scope>
</reference>
<dbReference type="Gene3D" id="2.120.10.30">
    <property type="entry name" value="TolB, C-terminal domain"/>
    <property type="match status" value="1"/>
</dbReference>
<dbReference type="GO" id="GO:0005615">
    <property type="term" value="C:extracellular space"/>
    <property type="evidence" value="ECO:0000318"/>
    <property type="project" value="GO_Central"/>
</dbReference>
<dbReference type="Proteomes" id="UP000008144">
    <property type="component" value="Chromosome 2"/>
</dbReference>
<evidence type="ECO:0000313" key="7">
    <source>
        <dbReference type="Ensembl" id="ENSCINP00000013736.3"/>
    </source>
</evidence>
<name>F7ARU9_CIOIN</name>
<dbReference type="InterPro" id="IPR036465">
    <property type="entry name" value="vWFA_dom_sf"/>
</dbReference>
<keyword evidence="8" id="KW-1185">Reference proteome</keyword>
<reference evidence="7" key="4">
    <citation type="submission" date="2025-09" db="UniProtKB">
        <authorList>
            <consortium name="Ensembl"/>
        </authorList>
    </citation>
    <scope>IDENTIFICATION</scope>
</reference>
<dbReference type="InterPro" id="IPR002035">
    <property type="entry name" value="VWF_A"/>
</dbReference>
<dbReference type="SUPFAM" id="SSF57196">
    <property type="entry name" value="EGF/Laminin"/>
    <property type="match status" value="1"/>
</dbReference>
<dbReference type="PROSITE" id="PS51034">
    <property type="entry name" value="ZP_2"/>
    <property type="match status" value="1"/>
</dbReference>
<dbReference type="GeneTree" id="ENSGT00940000163632"/>
<evidence type="ECO:0000313" key="8">
    <source>
        <dbReference type="Proteomes" id="UP000008144"/>
    </source>
</evidence>
<proteinExistence type="predicted"/>
<dbReference type="OrthoDB" id="10063988at2759"/>
<dbReference type="PANTHER" id="PTHR14002">
    <property type="entry name" value="ENDOGLIN/TGF-BETA RECEPTOR TYPE III"/>
    <property type="match status" value="1"/>
</dbReference>
<dbReference type="RefSeq" id="XP_002132132.1">
    <property type="nucleotide sequence ID" value="XM_002132096.2"/>
</dbReference>
<keyword evidence="1 4" id="KW-0732">Signal</keyword>
<dbReference type="InParanoid" id="F7ARU9"/>
<feature type="chain" id="PRO_5014090520" evidence="4">
    <location>
        <begin position="23"/>
        <end position="663"/>
    </location>
</feature>
<dbReference type="HOGENOM" id="CLU_380323_0_0_1"/>
<evidence type="ECO:0000259" key="6">
    <source>
        <dbReference type="PROSITE" id="PS51034"/>
    </source>
</evidence>
<accession>F7ARU9</accession>
<dbReference type="SMART" id="SM00241">
    <property type="entry name" value="ZP"/>
    <property type="match status" value="1"/>
</dbReference>
<evidence type="ECO:0000256" key="1">
    <source>
        <dbReference type="ARBA" id="ARBA00022729"/>
    </source>
</evidence>
<feature type="signal peptide" evidence="4">
    <location>
        <begin position="1"/>
        <end position="22"/>
    </location>
</feature>
<dbReference type="Pfam" id="PF00100">
    <property type="entry name" value="Zona_pellucida"/>
    <property type="match status" value="1"/>
</dbReference>
<reference evidence="7" key="2">
    <citation type="journal article" date="2008" name="Genome Biol.">
        <title>Improved genome assembly and evidence-based global gene model set for the chordate Ciona intestinalis: new insight into intron and operon populations.</title>
        <authorList>
            <person name="Satou Y."/>
            <person name="Mineta K."/>
            <person name="Ogasawara M."/>
            <person name="Sasakura Y."/>
            <person name="Shoguchi E."/>
            <person name="Ueno K."/>
            <person name="Yamada L."/>
            <person name="Matsumoto J."/>
            <person name="Wasserscheid J."/>
            <person name="Dewar K."/>
            <person name="Wiley G.B."/>
            <person name="Macmil S.L."/>
            <person name="Roe B.A."/>
            <person name="Zeller R.W."/>
            <person name="Hastings K.E."/>
            <person name="Lemaire P."/>
            <person name="Lindquist E."/>
            <person name="Endo T."/>
            <person name="Hotta K."/>
            <person name="Inaba K."/>
        </authorList>
    </citation>
    <scope>NUCLEOTIDE SEQUENCE [LARGE SCALE GENOMIC DNA]</scope>
    <source>
        <strain evidence="7">wild type</strain>
    </source>
</reference>
<keyword evidence="3" id="KW-1133">Transmembrane helix</keyword>
<dbReference type="GO" id="GO:0009986">
    <property type="term" value="C:cell surface"/>
    <property type="evidence" value="ECO:0000318"/>
    <property type="project" value="GO_Central"/>
</dbReference>
<reference evidence="7" key="3">
    <citation type="submission" date="2025-08" db="UniProtKB">
        <authorList>
            <consortium name="Ensembl"/>
        </authorList>
    </citation>
    <scope>IDENTIFICATION</scope>
</reference>
<dbReference type="Ensembl" id="ENSCINT00000013736.3">
    <property type="protein sequence ID" value="ENSCINP00000013736.3"/>
    <property type="gene ID" value="ENSCING00000006699.3"/>
</dbReference>
<organism evidence="7 8">
    <name type="scientific">Ciona intestinalis</name>
    <name type="common">Transparent sea squirt</name>
    <name type="synonym">Ascidia intestinalis</name>
    <dbReference type="NCBI Taxonomy" id="7719"/>
    <lineage>
        <taxon>Eukaryota</taxon>
        <taxon>Metazoa</taxon>
        <taxon>Chordata</taxon>
        <taxon>Tunicata</taxon>
        <taxon>Ascidiacea</taxon>
        <taxon>Phlebobranchia</taxon>
        <taxon>Cionidae</taxon>
        <taxon>Ciona</taxon>
    </lineage>
</organism>
<evidence type="ECO:0000256" key="3">
    <source>
        <dbReference type="SAM" id="Phobius"/>
    </source>
</evidence>
<dbReference type="InterPro" id="IPR011042">
    <property type="entry name" value="6-blade_b-propeller_TolB-like"/>
</dbReference>
<dbReference type="Gene3D" id="2.60.40.4100">
    <property type="entry name" value="Zona pellucida, ZP-C domain"/>
    <property type="match status" value="1"/>
</dbReference>
<dbReference type="InterPro" id="IPR055355">
    <property type="entry name" value="ZP-C"/>
</dbReference>
<evidence type="ECO:0000259" key="5">
    <source>
        <dbReference type="PROSITE" id="PS50234"/>
    </source>
</evidence>
<dbReference type="GeneID" id="100178581"/>
<dbReference type="SUPFAM" id="SSF53300">
    <property type="entry name" value="vWA-like"/>
    <property type="match status" value="1"/>
</dbReference>
<sequence length="663" mass="71009">MNVRWISLACLVLVFAAYQIEAQQITCAPNNGGCSHTCLFRGTGNRTCGCPCGFALDSSLTNCVPSNPCNVDLYILIDVSMNTDPIACILNTAFTNWLTWRNNVVGVLNSFVADDAGSTYHVGVQTFSSGFPTTINLYNDTNLQPAITTLSTTATPTCTALGEFISQITFAVESFPSLTNFQYRGPGVRRDPMTTSRIAMVLNAGPGGTNLAAINARLPTIMSQMDDILVVTSKIIADNTQSALNEDISRLAACGSTAAACGDVFYFDSPNSDGLAVSGANLKSKMNTSACLARRGGATPVVTTNCGQTFTATIPKCLLNGLTLSDLSLSDPLCTITGVESGSNYIVSIPFIGCGITTSAFVDSSGNPKTNFTQIIQTRNISANQILPSFSTKVQCHYAAYVEPPVVVALNKSFNGTAASGSTFQLETLAFKDSSYTTRYMSTDCIPVDTSVYLRASAALSSVLTLKVWSMHATPSANENDAQSYPMITAGCAVDSSVVILPSASNEVKIKYNMFEFSSTATASNANKLPVYLHLSFNLCVVNDTSAACTQTCTQQPGRRKRSLADVKVSRVKTLGPFKVGSNKQGPLNENFSPTHVLIRRGQINHGYLNNVTLLMMAIFAVFVIEVIRVRRSKLQKVKETKIALTEEVVLQPNEEKVDLSKE</sequence>
<dbReference type="InterPro" id="IPR001507">
    <property type="entry name" value="ZP_dom"/>
</dbReference>
<dbReference type="EMBL" id="EAAA01001581">
    <property type="status" value="NOT_ANNOTATED_CDS"/>
    <property type="molecule type" value="Genomic_DNA"/>
</dbReference>
<keyword evidence="2" id="KW-1015">Disulfide bond</keyword>
<evidence type="ECO:0000256" key="4">
    <source>
        <dbReference type="SAM" id="SignalP"/>
    </source>
</evidence>
<dbReference type="KEGG" id="cin:100178581"/>
<gene>
    <name evidence="7" type="primary">LOC100178581</name>
</gene>
<dbReference type="AlphaFoldDB" id="F7ARU9"/>
<accession>A0A1W2WN63</accession>